<dbReference type="RefSeq" id="WP_311673157.1">
    <property type="nucleotide sequence ID" value="NZ_JAVREQ010000008.1"/>
</dbReference>
<reference evidence="3" key="1">
    <citation type="submission" date="2023-07" db="EMBL/GenBank/DDBJ databases">
        <title>30 novel species of actinomycetes from the DSMZ collection.</title>
        <authorList>
            <person name="Nouioui I."/>
        </authorList>
    </citation>
    <scope>NUCLEOTIDE SEQUENCE [LARGE SCALE GENOMIC DNA]</scope>
    <source>
        <strain evidence="3">DSM 42041</strain>
    </source>
</reference>
<dbReference type="SUPFAM" id="SSF53850">
    <property type="entry name" value="Periplasmic binding protein-like II"/>
    <property type="match status" value="1"/>
</dbReference>
<keyword evidence="3" id="KW-1185">Reference proteome</keyword>
<dbReference type="PROSITE" id="PS51257">
    <property type="entry name" value="PROKAR_LIPOPROTEIN"/>
    <property type="match status" value="1"/>
</dbReference>
<evidence type="ECO:0000313" key="2">
    <source>
        <dbReference type="EMBL" id="MDT0379365.1"/>
    </source>
</evidence>
<sequence>MQRRRKIGLVAAGLATSLLATLTGCGGENPLGGEVSLKLMAVEHGDRSGNSSQRFWDKLIGEFRFEHPDIDVDVDLYERDAIDAEVRERVAEGRTPDLAQTSASFAGYARRDLLYNAREVLSTHTQASITASLVQAGSVGHVQYGFPFSASTRALFYNKDLFEQAGVEEPPRTWEELLRTARSLKAVGVKTPYGLPLGEEEAQAEALNWMLGNSGGYLSDAGSYDIDSPQNIATFEFLRDELVGPGLTNENPATTDRQEVYAAFLEGEVAMLNGHPGLMQLALENGIRFGTSPLPGRTAPARTTTGVADWTMAFKENGHAEEIRAFLDFVYQERYVVEYAGTHTMLPVTTEAAYTMREDAAHKPLWPFIESLDVARFYPLGKSSWGPASRRLNATIGSAVLGDGVPRTVLGRVQSDAVAAEAEAETEAAP</sequence>
<name>A0ABU2NQW7_9ACTN</name>
<dbReference type="PANTHER" id="PTHR43649">
    <property type="entry name" value="ARABINOSE-BINDING PROTEIN-RELATED"/>
    <property type="match status" value="1"/>
</dbReference>
<accession>A0ABU2NQW7</accession>
<organism evidence="2 3">
    <name type="scientific">Streptomyces hazeniae</name>
    <dbReference type="NCBI Taxonomy" id="3075538"/>
    <lineage>
        <taxon>Bacteria</taxon>
        <taxon>Bacillati</taxon>
        <taxon>Actinomycetota</taxon>
        <taxon>Actinomycetes</taxon>
        <taxon>Kitasatosporales</taxon>
        <taxon>Streptomycetaceae</taxon>
        <taxon>Streptomyces</taxon>
    </lineage>
</organism>
<dbReference type="PANTHER" id="PTHR43649:SF30">
    <property type="entry name" value="ABC TRANSPORTER SUBSTRATE-BINDING PROTEIN"/>
    <property type="match status" value="1"/>
</dbReference>
<dbReference type="Pfam" id="PF01547">
    <property type="entry name" value="SBP_bac_1"/>
    <property type="match status" value="1"/>
</dbReference>
<feature type="signal peptide" evidence="1">
    <location>
        <begin position="1"/>
        <end position="20"/>
    </location>
</feature>
<dbReference type="InterPro" id="IPR006059">
    <property type="entry name" value="SBP"/>
</dbReference>
<proteinExistence type="predicted"/>
<dbReference type="InterPro" id="IPR050490">
    <property type="entry name" value="Bact_solute-bd_prot1"/>
</dbReference>
<protein>
    <submittedName>
        <fullName evidence="2">Extracellular solute-binding protein</fullName>
    </submittedName>
</protein>
<feature type="chain" id="PRO_5047415186" evidence="1">
    <location>
        <begin position="21"/>
        <end position="430"/>
    </location>
</feature>
<dbReference type="EMBL" id="JAVREQ010000008">
    <property type="protein sequence ID" value="MDT0379365.1"/>
    <property type="molecule type" value="Genomic_DNA"/>
</dbReference>
<comment type="caution">
    <text evidence="2">The sequence shown here is derived from an EMBL/GenBank/DDBJ whole genome shotgun (WGS) entry which is preliminary data.</text>
</comment>
<gene>
    <name evidence="2" type="ORF">RM572_11360</name>
</gene>
<evidence type="ECO:0000256" key="1">
    <source>
        <dbReference type="SAM" id="SignalP"/>
    </source>
</evidence>
<dbReference type="Gene3D" id="3.40.190.10">
    <property type="entry name" value="Periplasmic binding protein-like II"/>
    <property type="match status" value="1"/>
</dbReference>
<evidence type="ECO:0000313" key="3">
    <source>
        <dbReference type="Proteomes" id="UP001183414"/>
    </source>
</evidence>
<dbReference type="Proteomes" id="UP001183414">
    <property type="component" value="Unassembled WGS sequence"/>
</dbReference>
<keyword evidence="1" id="KW-0732">Signal</keyword>